<dbReference type="Gene3D" id="3.40.50.200">
    <property type="entry name" value="Peptidase S8/S53 domain"/>
    <property type="match status" value="1"/>
</dbReference>
<evidence type="ECO:0000313" key="16">
    <source>
        <dbReference type="Proteomes" id="UP000778578"/>
    </source>
</evidence>
<dbReference type="RefSeq" id="WP_222964473.1">
    <property type="nucleotide sequence ID" value="NZ_JAINZZ010000025.1"/>
</dbReference>
<feature type="region of interest" description="Disordered" evidence="12">
    <location>
        <begin position="351"/>
        <end position="412"/>
    </location>
</feature>
<feature type="active site" description="Charge relay system" evidence="11">
    <location>
        <position position="238"/>
    </location>
</feature>
<feature type="compositionally biased region" description="Basic residues" evidence="12">
    <location>
        <begin position="402"/>
        <end position="412"/>
    </location>
</feature>
<feature type="active site" description="Charge relay system" evidence="11">
    <location>
        <position position="81"/>
    </location>
</feature>
<keyword evidence="6" id="KW-0732">Signal</keyword>
<dbReference type="InterPro" id="IPR023827">
    <property type="entry name" value="Peptidase_S8_Asp-AS"/>
</dbReference>
<proteinExistence type="inferred from homology"/>
<sequence>MAGAGLAGADTIRMQEWPLDSAHFQADRIWDLSRGRGVTVAVIDSGVDAGHPDLVGQVLPGTSFLGDTDDDGRNDSSSDSHGTAIAGIIAGTGKADGGTGMIGLAPGSTILPVKVALGAAVQATALAEGIKYAADHRAQVINVSLGTQTPDPLLRQAVTYALGKGSVIVAAAGNEGNSGNPPLYPAAFPGVVDVTGITDSGAFWPVSESGPQTTLAAPATGIFSTNNQGQYVNAEGTSYATAYVSAAAALVRSAHPGLTPGQVIRRLITTARPTGGKHAHSDQFGFGLLDPLAALQASPSVDGSPANPLLSSYPPGAAPAPHGGPPWKTLAAVGTALAGLAAAGTVLFTRRRRRVHEQNRRKTTASPPAATANGKRRTPQARRSPDKAAASRKAGKSGAGQKRGRPPRTVRR</sequence>
<evidence type="ECO:0000256" key="3">
    <source>
        <dbReference type="ARBA" id="ARBA00022475"/>
    </source>
</evidence>
<gene>
    <name evidence="15" type="primary">mycP</name>
    <name evidence="15" type="ORF">K7862_20180</name>
</gene>
<dbReference type="GO" id="GO:0006508">
    <property type="term" value="P:proteolysis"/>
    <property type="evidence" value="ECO:0007669"/>
    <property type="project" value="UniProtKB-KW"/>
</dbReference>
<comment type="similarity">
    <text evidence="2 11">Belongs to the peptidase S8 family.</text>
</comment>
<dbReference type="GO" id="GO:0008233">
    <property type="term" value="F:peptidase activity"/>
    <property type="evidence" value="ECO:0007669"/>
    <property type="project" value="UniProtKB-KW"/>
</dbReference>
<evidence type="ECO:0000256" key="1">
    <source>
        <dbReference type="ARBA" id="ARBA00004162"/>
    </source>
</evidence>
<keyword evidence="7 11" id="KW-0378">Hydrolase</keyword>
<evidence type="ECO:0000259" key="14">
    <source>
        <dbReference type="Pfam" id="PF00082"/>
    </source>
</evidence>
<dbReference type="PRINTS" id="PR00723">
    <property type="entry name" value="SUBTILISIN"/>
</dbReference>
<protein>
    <submittedName>
        <fullName evidence="15">Type VII secretion-associated serine protease mycosin</fullName>
    </submittedName>
</protein>
<evidence type="ECO:0000256" key="8">
    <source>
        <dbReference type="ARBA" id="ARBA00022825"/>
    </source>
</evidence>
<dbReference type="InterPro" id="IPR022398">
    <property type="entry name" value="Peptidase_S8_His-AS"/>
</dbReference>
<comment type="caution">
    <text evidence="15">The sequence shown here is derived from an EMBL/GenBank/DDBJ whole genome shotgun (WGS) entry which is preliminary data.</text>
</comment>
<dbReference type="EMBL" id="JAINZZ010000025">
    <property type="protein sequence ID" value="MBY8879932.1"/>
    <property type="molecule type" value="Genomic_DNA"/>
</dbReference>
<evidence type="ECO:0000256" key="2">
    <source>
        <dbReference type="ARBA" id="ARBA00011073"/>
    </source>
</evidence>
<evidence type="ECO:0000256" key="11">
    <source>
        <dbReference type="PROSITE-ProRule" id="PRU01240"/>
    </source>
</evidence>
<dbReference type="PANTHER" id="PTHR42884:SF14">
    <property type="entry name" value="NEUROENDOCRINE CONVERTASE 1"/>
    <property type="match status" value="1"/>
</dbReference>
<keyword evidence="8 11" id="KW-0720">Serine protease</keyword>
<feature type="region of interest" description="Disordered" evidence="12">
    <location>
        <begin position="60"/>
        <end position="82"/>
    </location>
</feature>
<keyword evidence="16" id="KW-1185">Reference proteome</keyword>
<dbReference type="InterPro" id="IPR036852">
    <property type="entry name" value="Peptidase_S8/S53_dom_sf"/>
</dbReference>
<keyword evidence="10 13" id="KW-0472">Membrane</keyword>
<dbReference type="InterPro" id="IPR015500">
    <property type="entry name" value="Peptidase_S8_subtilisin-rel"/>
</dbReference>
<reference evidence="15 16" key="1">
    <citation type="submission" date="2021-08" db="EMBL/GenBank/DDBJ databases">
        <title>WGS of actinomycetes from Thailand.</title>
        <authorList>
            <person name="Thawai C."/>
        </authorList>
    </citation>
    <scope>NUCLEOTIDE SEQUENCE [LARGE SCALE GENOMIC DNA]</scope>
    <source>
        <strain evidence="15 16">PLK6-54</strain>
    </source>
</reference>
<keyword evidence="3" id="KW-1003">Cell membrane</keyword>
<organism evidence="15 16">
    <name type="scientific">Actinacidiphila acidipaludis</name>
    <dbReference type="NCBI Taxonomy" id="2873382"/>
    <lineage>
        <taxon>Bacteria</taxon>
        <taxon>Bacillati</taxon>
        <taxon>Actinomycetota</taxon>
        <taxon>Actinomycetes</taxon>
        <taxon>Kitasatosporales</taxon>
        <taxon>Streptomycetaceae</taxon>
        <taxon>Actinacidiphila</taxon>
    </lineage>
</organism>
<dbReference type="SUPFAM" id="SSF52743">
    <property type="entry name" value="Subtilisin-like"/>
    <property type="match status" value="1"/>
</dbReference>
<evidence type="ECO:0000256" key="7">
    <source>
        <dbReference type="ARBA" id="ARBA00022801"/>
    </source>
</evidence>
<dbReference type="PANTHER" id="PTHR42884">
    <property type="entry name" value="PROPROTEIN CONVERTASE SUBTILISIN/KEXIN-RELATED"/>
    <property type="match status" value="1"/>
</dbReference>
<feature type="active site" description="Charge relay system" evidence="11">
    <location>
        <position position="44"/>
    </location>
</feature>
<dbReference type="PROSITE" id="PS00137">
    <property type="entry name" value="SUBTILASE_HIS"/>
    <property type="match status" value="1"/>
</dbReference>
<keyword evidence="9 13" id="KW-1133">Transmembrane helix</keyword>
<dbReference type="PROSITE" id="PS51892">
    <property type="entry name" value="SUBTILASE"/>
    <property type="match status" value="1"/>
</dbReference>
<feature type="domain" description="Peptidase S8/S53" evidence="14">
    <location>
        <begin position="35"/>
        <end position="287"/>
    </location>
</feature>
<dbReference type="InterPro" id="IPR023834">
    <property type="entry name" value="T7SS_pept_S8A_mycosin"/>
</dbReference>
<feature type="compositionally biased region" description="Basic residues" evidence="12">
    <location>
        <begin position="351"/>
        <end position="363"/>
    </location>
</feature>
<dbReference type="PROSITE" id="PS00136">
    <property type="entry name" value="SUBTILASE_ASP"/>
    <property type="match status" value="1"/>
</dbReference>
<evidence type="ECO:0000256" key="12">
    <source>
        <dbReference type="SAM" id="MobiDB-lite"/>
    </source>
</evidence>
<accession>A0ABS7QD94</accession>
<feature type="transmembrane region" description="Helical" evidence="13">
    <location>
        <begin position="329"/>
        <end position="348"/>
    </location>
</feature>
<evidence type="ECO:0000256" key="13">
    <source>
        <dbReference type="SAM" id="Phobius"/>
    </source>
</evidence>
<keyword evidence="5 13" id="KW-0812">Transmembrane</keyword>
<keyword evidence="4 11" id="KW-0645">Protease</keyword>
<evidence type="ECO:0000256" key="9">
    <source>
        <dbReference type="ARBA" id="ARBA00022989"/>
    </source>
</evidence>
<dbReference type="InterPro" id="IPR000209">
    <property type="entry name" value="Peptidase_S8/S53_dom"/>
</dbReference>
<evidence type="ECO:0000256" key="4">
    <source>
        <dbReference type="ARBA" id="ARBA00022670"/>
    </source>
</evidence>
<evidence type="ECO:0000313" key="15">
    <source>
        <dbReference type="EMBL" id="MBY8879932.1"/>
    </source>
</evidence>
<name>A0ABS7QD94_9ACTN</name>
<evidence type="ECO:0000256" key="10">
    <source>
        <dbReference type="ARBA" id="ARBA00023136"/>
    </source>
</evidence>
<dbReference type="Pfam" id="PF00082">
    <property type="entry name" value="Peptidase_S8"/>
    <property type="match status" value="1"/>
</dbReference>
<comment type="subcellular location">
    <subcellularLocation>
        <location evidence="1">Cell membrane</location>
        <topology evidence="1">Single-pass membrane protein</topology>
    </subcellularLocation>
</comment>
<feature type="region of interest" description="Disordered" evidence="12">
    <location>
        <begin position="298"/>
        <end position="324"/>
    </location>
</feature>
<evidence type="ECO:0000256" key="6">
    <source>
        <dbReference type="ARBA" id="ARBA00022729"/>
    </source>
</evidence>
<evidence type="ECO:0000256" key="5">
    <source>
        <dbReference type="ARBA" id="ARBA00022692"/>
    </source>
</evidence>
<dbReference type="NCBIfam" id="TIGR03921">
    <property type="entry name" value="T7SS_mycosin"/>
    <property type="match status" value="1"/>
</dbReference>
<dbReference type="Proteomes" id="UP000778578">
    <property type="component" value="Unassembled WGS sequence"/>
</dbReference>